<dbReference type="RefSeq" id="YP_009803491.1">
    <property type="nucleotide sequence ID" value="NC_047994.1"/>
</dbReference>
<accession>A0A2Z4QDP6</accession>
<organism evidence="1 2">
    <name type="scientific">Klebsiella phage ZCKP1</name>
    <dbReference type="NCBI Taxonomy" id="2201417"/>
    <lineage>
        <taxon>Viruses</taxon>
        <taxon>Duplodnaviria</taxon>
        <taxon>Heunggongvirae</taxon>
        <taxon>Uroviricota</taxon>
        <taxon>Caudoviricetes</taxon>
        <taxon>Stephanstirmvirinae</taxon>
        <taxon>Phapecoctavirus</taxon>
        <taxon>Phapecoctavirus ZCKP1</taxon>
        <taxon>Klebsiella virus ZCKP1</taxon>
    </lineage>
</organism>
<dbReference type="Proteomes" id="UP000250540">
    <property type="component" value="Segment"/>
</dbReference>
<dbReference type="EMBL" id="MH252123">
    <property type="protein sequence ID" value="AWY08213.1"/>
    <property type="molecule type" value="Genomic_DNA"/>
</dbReference>
<keyword evidence="2" id="KW-1185">Reference proteome</keyword>
<evidence type="ECO:0000313" key="2">
    <source>
        <dbReference type="Proteomes" id="UP000250540"/>
    </source>
</evidence>
<sequence>MLAPPLRRGVALPLLYVKQYKPDPWACQDYFLFSCQDRTPNQKYISPRAPGGILLSPPPLQAHR</sequence>
<proteinExistence type="predicted"/>
<evidence type="ECO:0000313" key="1">
    <source>
        <dbReference type="EMBL" id="AWY08213.1"/>
    </source>
</evidence>
<dbReference type="GeneID" id="54994054"/>
<protein>
    <submittedName>
        <fullName evidence="1">Uncharacterized protein</fullName>
    </submittedName>
</protein>
<reference evidence="1 2" key="1">
    <citation type="submission" date="2018-04" db="EMBL/GenBank/DDBJ databases">
        <title>Bacteriophage ZCKP1: a potential treatment for Klebsiella pneumoniae isolated from Egyptian diabetic foot patients.</title>
        <authorList>
            <person name="Taha O.A."/>
            <person name="Connerton P.L."/>
            <person name="Connerton I.F."/>
            <person name="El-Shibiny A."/>
        </authorList>
    </citation>
    <scope>NUCLEOTIDE SEQUENCE [LARGE SCALE GENOMIC DNA]</scope>
</reference>
<name>A0A2Z4QDP6_9CAUD</name>
<dbReference type="KEGG" id="vg:54994054"/>